<dbReference type="Gene3D" id="1.10.10.10">
    <property type="entry name" value="Winged helix-like DNA-binding domain superfamily/Winged helix DNA-binding domain"/>
    <property type="match status" value="1"/>
</dbReference>
<evidence type="ECO:0000256" key="2">
    <source>
        <dbReference type="ARBA" id="ARBA00009695"/>
    </source>
</evidence>
<dbReference type="AlphaFoldDB" id="A0A8J3LSM8"/>
<dbReference type="Pfam" id="PF21981">
    <property type="entry name" value="RecX_HTH3"/>
    <property type="match status" value="1"/>
</dbReference>
<dbReference type="InterPro" id="IPR053924">
    <property type="entry name" value="RecX_HTH_2nd"/>
</dbReference>
<protein>
    <recommendedName>
        <fullName evidence="3">Regulatory protein RecX</fullName>
    </recommendedName>
</protein>
<reference evidence="7" key="1">
    <citation type="submission" date="2021-01" db="EMBL/GenBank/DDBJ databases">
        <title>Whole genome shotgun sequence of Planosporangium flavigriseum NBRC 105377.</title>
        <authorList>
            <person name="Komaki H."/>
            <person name="Tamura T."/>
        </authorList>
    </citation>
    <scope>NUCLEOTIDE SEQUENCE</scope>
    <source>
        <strain evidence="7">NBRC 105377</strain>
    </source>
</reference>
<comment type="subcellular location">
    <subcellularLocation>
        <location evidence="1">Cytoplasm</location>
    </subcellularLocation>
</comment>
<comment type="similarity">
    <text evidence="2">Belongs to the RecX family.</text>
</comment>
<dbReference type="InterPro" id="IPR036388">
    <property type="entry name" value="WH-like_DNA-bd_sf"/>
</dbReference>
<evidence type="ECO:0000313" key="7">
    <source>
        <dbReference type="EMBL" id="GIG72891.1"/>
    </source>
</evidence>
<name>A0A8J3LSM8_9ACTN</name>
<accession>A0A8J3LSM8</accession>
<feature type="domain" description="RecX second three-helical" evidence="5">
    <location>
        <begin position="25"/>
        <end position="66"/>
    </location>
</feature>
<dbReference type="EMBL" id="BONU01000006">
    <property type="protein sequence ID" value="GIG72891.1"/>
    <property type="molecule type" value="Genomic_DNA"/>
</dbReference>
<evidence type="ECO:0000256" key="4">
    <source>
        <dbReference type="ARBA" id="ARBA00022490"/>
    </source>
</evidence>
<evidence type="ECO:0000256" key="3">
    <source>
        <dbReference type="ARBA" id="ARBA00018111"/>
    </source>
</evidence>
<dbReference type="InterPro" id="IPR053925">
    <property type="entry name" value="RecX_HTH_3rd"/>
</dbReference>
<keyword evidence="8" id="KW-1185">Reference proteome</keyword>
<dbReference type="PANTHER" id="PTHR33602">
    <property type="entry name" value="REGULATORY PROTEIN RECX FAMILY PROTEIN"/>
    <property type="match status" value="1"/>
</dbReference>
<comment type="caution">
    <text evidence="7">The sequence shown here is derived from an EMBL/GenBank/DDBJ whole genome shotgun (WGS) entry which is preliminary data.</text>
</comment>
<dbReference type="GO" id="GO:0005737">
    <property type="term" value="C:cytoplasm"/>
    <property type="evidence" value="ECO:0007669"/>
    <property type="project" value="UniProtKB-SubCell"/>
</dbReference>
<evidence type="ECO:0000313" key="8">
    <source>
        <dbReference type="Proteomes" id="UP000653674"/>
    </source>
</evidence>
<organism evidence="7 8">
    <name type="scientific">Planosporangium flavigriseum</name>
    <dbReference type="NCBI Taxonomy" id="373681"/>
    <lineage>
        <taxon>Bacteria</taxon>
        <taxon>Bacillati</taxon>
        <taxon>Actinomycetota</taxon>
        <taxon>Actinomycetes</taxon>
        <taxon>Micromonosporales</taxon>
        <taxon>Micromonosporaceae</taxon>
        <taxon>Planosporangium</taxon>
    </lineage>
</organism>
<proteinExistence type="inferred from homology"/>
<evidence type="ECO:0000259" key="6">
    <source>
        <dbReference type="Pfam" id="PF21981"/>
    </source>
</evidence>
<gene>
    <name evidence="7" type="ORF">Pfl04_12950</name>
</gene>
<evidence type="ECO:0000256" key="1">
    <source>
        <dbReference type="ARBA" id="ARBA00004496"/>
    </source>
</evidence>
<keyword evidence="4" id="KW-0963">Cytoplasm</keyword>
<sequence>MHRRGIAEDVVDQVLDRYDEVGIINDEAFARAWVTSRHHGKGLARRALAGELRRKGVDAEAVDEALDELDPQTEEETARALVARRMRVERNAAPDAAFRRLVGMLARKGYPAGLAIRVVKDALAAEAESAEFADGIDPDALAEAAEPEQ</sequence>
<dbReference type="Proteomes" id="UP000653674">
    <property type="component" value="Unassembled WGS sequence"/>
</dbReference>
<dbReference type="GO" id="GO:0006282">
    <property type="term" value="P:regulation of DNA repair"/>
    <property type="evidence" value="ECO:0007669"/>
    <property type="project" value="InterPro"/>
</dbReference>
<dbReference type="InterPro" id="IPR003783">
    <property type="entry name" value="Regulatory_RecX"/>
</dbReference>
<dbReference type="PANTHER" id="PTHR33602:SF1">
    <property type="entry name" value="REGULATORY PROTEIN RECX FAMILY PROTEIN"/>
    <property type="match status" value="1"/>
</dbReference>
<dbReference type="Pfam" id="PF02631">
    <property type="entry name" value="RecX_HTH2"/>
    <property type="match status" value="1"/>
</dbReference>
<feature type="domain" description="RecX third three-helical" evidence="6">
    <location>
        <begin position="74"/>
        <end position="118"/>
    </location>
</feature>
<evidence type="ECO:0000259" key="5">
    <source>
        <dbReference type="Pfam" id="PF02631"/>
    </source>
</evidence>